<gene>
    <name evidence="1" type="ORF">GL50803_009565</name>
</gene>
<evidence type="ECO:0000313" key="1">
    <source>
        <dbReference type="EMBL" id="KAE8304065.1"/>
    </source>
</evidence>
<accession>D3KI69</accession>
<dbReference type="VEuPathDB" id="GiardiaDB:GL50803_9565"/>
<name>D3KI69_GIAIC</name>
<evidence type="ECO:0000313" key="2">
    <source>
        <dbReference type="Proteomes" id="UP000001548"/>
    </source>
</evidence>
<protein>
    <submittedName>
        <fullName evidence="1">Uncharacterized protein</fullName>
    </submittedName>
</protein>
<dbReference type="EMBL" id="AACB03000002">
    <property type="protein sequence ID" value="KAE8304065.1"/>
    <property type="molecule type" value="Genomic_DNA"/>
</dbReference>
<dbReference type="OMA" id="VMTMCTR"/>
<proteinExistence type="predicted"/>
<keyword evidence="2" id="KW-1185">Reference proteome</keyword>
<dbReference type="AlphaFoldDB" id="D3KI69"/>
<reference evidence="1 2" key="1">
    <citation type="journal article" date="2007" name="Science">
        <title>Genomic minimalism in the early diverging intestinal parasite Giardia lamblia.</title>
        <authorList>
            <person name="Morrison H.G."/>
            <person name="McArthur A.G."/>
            <person name="Gillin F.D."/>
            <person name="Aley S.B."/>
            <person name="Adam R.D."/>
            <person name="Olsen G.J."/>
            <person name="Best A.A."/>
            <person name="Cande W.Z."/>
            <person name="Chen F."/>
            <person name="Cipriano M.J."/>
            <person name="Davids B.J."/>
            <person name="Dawson S.C."/>
            <person name="Elmendorf H.G."/>
            <person name="Hehl A.B."/>
            <person name="Holder M.E."/>
            <person name="Huse S.M."/>
            <person name="Kim U.U."/>
            <person name="Lasek-Nesselquist E."/>
            <person name="Manning G."/>
            <person name="Nigam A."/>
            <person name="Nixon J.E."/>
            <person name="Palm D."/>
            <person name="Passamaneck N.E."/>
            <person name="Prabhu A."/>
            <person name="Reich C.I."/>
            <person name="Reiner D.S."/>
            <person name="Samuelson J."/>
            <person name="Svard S.G."/>
            <person name="Sogin M.L."/>
        </authorList>
    </citation>
    <scope>NUCLEOTIDE SEQUENCE [LARGE SCALE GENOMIC DNA]</scope>
    <source>
        <strain evidence="1 2">WB C6</strain>
    </source>
</reference>
<dbReference type="Proteomes" id="UP000001548">
    <property type="component" value="Unassembled WGS sequence"/>
</dbReference>
<dbReference type="HOGENOM" id="CLU_323518_0_0_1"/>
<comment type="caution">
    <text evidence="1">The sequence shown here is derived from an EMBL/GenBank/DDBJ whole genome shotgun (WGS) entry which is preliminary data.</text>
</comment>
<organism evidence="1 2">
    <name type="scientific">Giardia intestinalis (strain ATCC 50803 / WB clone C6)</name>
    <name type="common">Giardia lamblia</name>
    <dbReference type="NCBI Taxonomy" id="184922"/>
    <lineage>
        <taxon>Eukaryota</taxon>
        <taxon>Metamonada</taxon>
        <taxon>Diplomonadida</taxon>
        <taxon>Hexamitidae</taxon>
        <taxon>Giardiinae</taxon>
        <taxon>Giardia</taxon>
    </lineage>
</organism>
<sequence>MPILSIVDAHIDPTGSVQAVMEKVSDIPDDSLELEAEALSTYLQVIFSAESVPKDSIQNLLVALDKRCIDLLSCHIRLPLCVQALGETLRGALSELSIEHGRPRDRDIDSSGHASEIVCSMLCYSVSACISLSQSIGLRGLIRTLDSYLPKGPIFDFIIQRCLSSKFFTPNTETLLSGVDTLCSRGKYATLSASISISNTSVATDIIAHLLACHSRDFFRVFATSLESEGHRASTLLESFTLEVLTQRLTKVFPYDASSMPTSWIGAFVTYVVESTSDLTFMAAFSSCFFTWIFQFHSISSSDATAQDVWAFTLLDRLATVMTMCTRAAERFLRGMCTCLAMLTHAEVHTFIFRQTSRPQSASLGAELNLIIAILTKLVKATRMFMQVSPALESNQLLLIDTAVPYLQALILSDRDAATKQLNTFADAHAIINISKGFADSLASRSDLLLYIVTNNITLQGVTDQSQEQSSTLALTTHTTITEDPDNTGLVSIASTSRIASTSLSGLLADVLGQEPIPGDLLSNLHKSIPKSLEEAISLLQYPSGQPQSRYYHILSLASLPPLIKNTSQIIIISKAQELLDSVLWLDDIATLQTIKGKSAWHVLKARSISSAIEKAPYVVGTTLIERSLQKHKATVGGFIIGLRAVTEISHRLTARQALCLISTLNNRSQIFFHKIELTEPVFFTLTSLVDTISKSADRQVLCCVPLCCDSYADHVVRKCLLSANGSVSESVTKGEKLFIATVIHACAQTTGALRLLLFEFSKRNNALKQPNEIEESSLPASLLLTSTDSLGRALKSFSAVTKLSQLSEEGCDISIGNIIHGTSAELVGSQMDYCQSLQGFDVIDKITQMFSSKSSIDAECRTLLQGAAENILGFFGLKEYGELLLEKTSYHQS</sequence>